<dbReference type="OrthoDB" id="1067798at2"/>
<dbReference type="EMBL" id="LFQU01000027">
    <property type="protein sequence ID" value="KOO67740.1"/>
    <property type="molecule type" value="Genomic_DNA"/>
</dbReference>
<organism evidence="2 3">
    <name type="scientific">Xylanibacter rarus</name>
    <dbReference type="NCBI Taxonomy" id="1676614"/>
    <lineage>
        <taxon>Bacteria</taxon>
        <taxon>Pseudomonadati</taxon>
        <taxon>Bacteroidota</taxon>
        <taxon>Bacteroidia</taxon>
        <taxon>Bacteroidales</taxon>
        <taxon>Prevotellaceae</taxon>
        <taxon>Xylanibacter</taxon>
    </lineage>
</organism>
<evidence type="ECO:0008006" key="4">
    <source>
        <dbReference type="Google" id="ProtNLM"/>
    </source>
</evidence>
<keyword evidence="1" id="KW-0732">Signal</keyword>
<evidence type="ECO:0000313" key="3">
    <source>
        <dbReference type="Proteomes" id="UP000036951"/>
    </source>
</evidence>
<feature type="chain" id="PRO_5034008833" description="CARDB domain-containing protein" evidence="1">
    <location>
        <begin position="21"/>
        <end position="599"/>
    </location>
</feature>
<sequence>MKKIFYFLLFAAISVQTARASGDSLLVGHCVGRISDECKVFNGDAGHVSAATIIPAETMRHYQGNRLTALRFAVVSKLKIDSINVWVREKSTDNNIADVMLKKSQFDKGWNQVSLPKAIDIEDKDYVLGMTYYQSATGYVISTVSKDTEGGLLTQIDDGEWQDRSHEGLGVLSMEGVVTGNSLLQHDVCIAETEISDDSIKLGNTITLSAIIRNNGLQPVSSVYAKVSPEGMEPFYRTIQLDRTISYRDSASVEIDFKPEYEGTGLTSDVEIVGVDNYEDEWTDNGYHTYIYTVKEHLFMKKMLMEYFTGESCGNCPRVGGFVDRLIDEHPQKSRIISIEHHTYGTDPFSVSDSRSYASMFEVDGAPWLLYDRNPQNLICPGWTEEDMVWNLTDQTLSEPTTVYVHPEAQISKDSTNVYVTVDCEINEQFSLDNPRLTVFLVEDKMPAVLQYFYDDRIGEKFYFKGDEYIHRNVLRATDSKWGEPITFKDNATKYECSFTLTEDMKKNFKNLYIVAFVGNYDENDNQNCKVENIDRFELRKASINEEGTDISLNHTEGSIRTVYYNVSGQRIAEPQKGLNIAVSTDSKGNIVNVHKFIK</sequence>
<feature type="signal peptide" evidence="1">
    <location>
        <begin position="1"/>
        <end position="20"/>
    </location>
</feature>
<dbReference type="InterPro" id="IPR013783">
    <property type="entry name" value="Ig-like_fold"/>
</dbReference>
<keyword evidence="3" id="KW-1185">Reference proteome</keyword>
<evidence type="ECO:0000313" key="2">
    <source>
        <dbReference type="EMBL" id="KOO67740.1"/>
    </source>
</evidence>
<name>A0A8E1QW36_9BACT</name>
<dbReference type="InterPro" id="IPR021615">
    <property type="entry name" value="Omp28"/>
</dbReference>
<dbReference type="Gene3D" id="2.60.40.10">
    <property type="entry name" value="Immunoglobulins"/>
    <property type="match status" value="1"/>
</dbReference>
<dbReference type="AlphaFoldDB" id="A0A8E1QW36"/>
<gene>
    <name evidence="2" type="ORF">ACU52_11925</name>
</gene>
<protein>
    <recommendedName>
        <fullName evidence="4">CARDB domain-containing protein</fullName>
    </recommendedName>
</protein>
<dbReference type="Proteomes" id="UP000036951">
    <property type="component" value="Unassembled WGS sequence"/>
</dbReference>
<accession>A0A8E1QW36</accession>
<proteinExistence type="predicted"/>
<comment type="caution">
    <text evidence="2">The sequence shown here is derived from an EMBL/GenBank/DDBJ whole genome shotgun (WGS) entry which is preliminary data.</text>
</comment>
<reference evidence="2 3" key="1">
    <citation type="submission" date="2015-06" db="EMBL/GenBank/DDBJ databases">
        <title>Prevotella sp. 109, sp. nov., a novel member of the family Prevotellaceae isolated from human faeces.</title>
        <authorList>
            <person name="Shkoporov A.N."/>
            <person name="Chaplin A.V."/>
            <person name="Kafarskaia L.I."/>
            <person name="Efimov B.A."/>
        </authorList>
    </citation>
    <scope>NUCLEOTIDE SEQUENCE [LARGE SCALE GENOMIC DNA]</scope>
    <source>
        <strain evidence="2 3">109</strain>
    </source>
</reference>
<evidence type="ECO:0000256" key="1">
    <source>
        <dbReference type="SAM" id="SignalP"/>
    </source>
</evidence>
<dbReference type="Pfam" id="PF11551">
    <property type="entry name" value="Omp28"/>
    <property type="match status" value="1"/>
</dbReference>
<dbReference type="RefSeq" id="WP_053398945.1">
    <property type="nucleotide sequence ID" value="NZ_LFQU01000027.1"/>
</dbReference>